<dbReference type="InterPro" id="IPR050528">
    <property type="entry name" value="L-type_Lectin-RKs"/>
</dbReference>
<keyword evidence="3" id="KW-0732">Signal</keyword>
<gene>
    <name evidence="4" type="ORF">FEM48_Zijuj08G0139900</name>
</gene>
<dbReference type="AlphaFoldDB" id="A0A978UZI4"/>
<keyword evidence="2" id="KW-0067">ATP-binding</keyword>
<dbReference type="EMBL" id="JAEACU010000008">
    <property type="protein sequence ID" value="KAH7520400.1"/>
    <property type="molecule type" value="Genomic_DNA"/>
</dbReference>
<dbReference type="InterPro" id="IPR011009">
    <property type="entry name" value="Kinase-like_dom_sf"/>
</dbReference>
<evidence type="ECO:0000256" key="1">
    <source>
        <dbReference type="ARBA" id="ARBA00022741"/>
    </source>
</evidence>
<dbReference type="Proteomes" id="UP000813462">
    <property type="component" value="Unassembled WGS sequence"/>
</dbReference>
<sequence>MGTSRAAQLLFCILFNLPLAYSIQLQIPRFEPSNPNVLYQGAAEPSVGAVELIGNVDYLSDRIEEDSEIGLVEWVWNLYGKGKLEMVVDEKLHMEFDQRQVECLMIVGLWCAHPDQSLRPSIRQAIHVLNFEAALPNLPPKMPIPIYDVPTLSVSSGEPLLTTSLEVGR</sequence>
<evidence type="ECO:0008006" key="6">
    <source>
        <dbReference type="Google" id="ProtNLM"/>
    </source>
</evidence>
<dbReference type="PANTHER" id="PTHR27007">
    <property type="match status" value="1"/>
</dbReference>
<evidence type="ECO:0000256" key="2">
    <source>
        <dbReference type="ARBA" id="ARBA00022840"/>
    </source>
</evidence>
<protein>
    <recommendedName>
        <fullName evidence="6">L-type lectin-domain containing receptor kinase IX.1-like</fullName>
    </recommendedName>
</protein>
<name>A0A978UZI4_ZIZJJ</name>
<keyword evidence="1" id="KW-0547">Nucleotide-binding</keyword>
<feature type="signal peptide" evidence="3">
    <location>
        <begin position="1"/>
        <end position="22"/>
    </location>
</feature>
<dbReference type="Gene3D" id="1.10.510.10">
    <property type="entry name" value="Transferase(Phosphotransferase) domain 1"/>
    <property type="match status" value="1"/>
</dbReference>
<dbReference type="SUPFAM" id="SSF56112">
    <property type="entry name" value="Protein kinase-like (PK-like)"/>
    <property type="match status" value="1"/>
</dbReference>
<feature type="chain" id="PRO_5037032675" description="L-type lectin-domain containing receptor kinase IX.1-like" evidence="3">
    <location>
        <begin position="23"/>
        <end position="169"/>
    </location>
</feature>
<accession>A0A978UZI4</accession>
<dbReference type="GO" id="GO:0005524">
    <property type="term" value="F:ATP binding"/>
    <property type="evidence" value="ECO:0007669"/>
    <property type="project" value="UniProtKB-KW"/>
</dbReference>
<evidence type="ECO:0000256" key="3">
    <source>
        <dbReference type="SAM" id="SignalP"/>
    </source>
</evidence>
<evidence type="ECO:0000313" key="5">
    <source>
        <dbReference type="Proteomes" id="UP000813462"/>
    </source>
</evidence>
<comment type="caution">
    <text evidence="4">The sequence shown here is derived from an EMBL/GenBank/DDBJ whole genome shotgun (WGS) entry which is preliminary data.</text>
</comment>
<proteinExistence type="predicted"/>
<evidence type="ECO:0000313" key="4">
    <source>
        <dbReference type="EMBL" id="KAH7520400.1"/>
    </source>
</evidence>
<organism evidence="4 5">
    <name type="scientific">Ziziphus jujuba var. spinosa</name>
    <dbReference type="NCBI Taxonomy" id="714518"/>
    <lineage>
        <taxon>Eukaryota</taxon>
        <taxon>Viridiplantae</taxon>
        <taxon>Streptophyta</taxon>
        <taxon>Embryophyta</taxon>
        <taxon>Tracheophyta</taxon>
        <taxon>Spermatophyta</taxon>
        <taxon>Magnoliopsida</taxon>
        <taxon>eudicotyledons</taxon>
        <taxon>Gunneridae</taxon>
        <taxon>Pentapetalae</taxon>
        <taxon>rosids</taxon>
        <taxon>fabids</taxon>
        <taxon>Rosales</taxon>
        <taxon>Rhamnaceae</taxon>
        <taxon>Paliureae</taxon>
        <taxon>Ziziphus</taxon>
    </lineage>
</organism>
<reference evidence="4" key="1">
    <citation type="journal article" date="2021" name="Front. Plant Sci.">
        <title>Chromosome-Scale Genome Assembly for Chinese Sour Jujube and Insights Into Its Genome Evolution and Domestication Signature.</title>
        <authorList>
            <person name="Shen L.-Y."/>
            <person name="Luo H."/>
            <person name="Wang X.-L."/>
            <person name="Wang X.-M."/>
            <person name="Qiu X.-J."/>
            <person name="Liu H."/>
            <person name="Zhou S.-S."/>
            <person name="Jia K.-H."/>
            <person name="Nie S."/>
            <person name="Bao Y.-T."/>
            <person name="Zhang R.-G."/>
            <person name="Yun Q.-Z."/>
            <person name="Chai Y.-H."/>
            <person name="Lu J.-Y."/>
            <person name="Li Y."/>
            <person name="Zhao S.-W."/>
            <person name="Mao J.-F."/>
            <person name="Jia S.-G."/>
            <person name="Mao Y.-M."/>
        </authorList>
    </citation>
    <scope>NUCLEOTIDE SEQUENCE</scope>
    <source>
        <strain evidence="4">AT0</strain>
        <tissue evidence="4">Leaf</tissue>
    </source>
</reference>